<dbReference type="CDD" id="cd01338">
    <property type="entry name" value="MDH_chloroplast-like"/>
    <property type="match status" value="1"/>
</dbReference>
<organism evidence="5 6">
    <name type="scientific">Coccomyxa subellipsoidea</name>
    <dbReference type="NCBI Taxonomy" id="248742"/>
    <lineage>
        <taxon>Eukaryota</taxon>
        <taxon>Viridiplantae</taxon>
        <taxon>Chlorophyta</taxon>
        <taxon>core chlorophytes</taxon>
        <taxon>Trebouxiophyceae</taxon>
        <taxon>Trebouxiophyceae incertae sedis</taxon>
        <taxon>Coccomyxaceae</taxon>
        <taxon>Coccomyxa</taxon>
    </lineage>
</organism>
<dbReference type="InterPro" id="IPR036291">
    <property type="entry name" value="NAD(P)-bd_dom_sf"/>
</dbReference>
<dbReference type="SUPFAM" id="SSF51735">
    <property type="entry name" value="NAD(P)-binding Rossmann-fold domains"/>
    <property type="match status" value="1"/>
</dbReference>
<keyword evidence="6" id="KW-1185">Reference proteome</keyword>
<evidence type="ECO:0000259" key="3">
    <source>
        <dbReference type="Pfam" id="PF00056"/>
    </source>
</evidence>
<dbReference type="InterPro" id="IPR010945">
    <property type="entry name" value="Malate_DH_type2"/>
</dbReference>
<dbReference type="Gene3D" id="3.90.110.10">
    <property type="entry name" value="Lactate dehydrogenase/glycoside hydrolase, family 4, C-terminal"/>
    <property type="match status" value="1"/>
</dbReference>
<dbReference type="SUPFAM" id="SSF56327">
    <property type="entry name" value="LDH C-terminal domain-like"/>
    <property type="match status" value="1"/>
</dbReference>
<reference evidence="5 6" key="1">
    <citation type="journal article" date="2024" name="Nat. Commun.">
        <title>Phylogenomics reveals the evolutionary origins of lichenization in chlorophyte algae.</title>
        <authorList>
            <person name="Puginier C."/>
            <person name="Libourel C."/>
            <person name="Otte J."/>
            <person name="Skaloud P."/>
            <person name="Haon M."/>
            <person name="Grisel S."/>
            <person name="Petersen M."/>
            <person name="Berrin J.G."/>
            <person name="Delaux P.M."/>
            <person name="Dal Grande F."/>
            <person name="Keller J."/>
        </authorList>
    </citation>
    <scope>NUCLEOTIDE SEQUENCE [LARGE SCALE GENOMIC DNA]</scope>
    <source>
        <strain evidence="5 6">SAG 216-7</strain>
    </source>
</reference>
<dbReference type="NCBIfam" id="NF003916">
    <property type="entry name" value="PRK05442.1"/>
    <property type="match status" value="1"/>
</dbReference>
<dbReference type="NCBIfam" id="TIGR01759">
    <property type="entry name" value="MalateDH-SF1"/>
    <property type="match status" value="1"/>
</dbReference>
<protein>
    <recommendedName>
        <fullName evidence="7">Malate dehydrogenase (NADP(+))</fullName>
    </recommendedName>
</protein>
<feature type="domain" description="Lactate/malate dehydrogenase C-terminal" evidence="4">
    <location>
        <begin position="239"/>
        <end position="407"/>
    </location>
</feature>
<evidence type="ECO:0008006" key="7">
    <source>
        <dbReference type="Google" id="ProtNLM"/>
    </source>
</evidence>
<evidence type="ECO:0000256" key="1">
    <source>
        <dbReference type="ARBA" id="ARBA00009613"/>
    </source>
</evidence>
<feature type="domain" description="Lactate/malate dehydrogenase N-terminal" evidence="3">
    <location>
        <begin position="88"/>
        <end position="234"/>
    </location>
</feature>
<gene>
    <name evidence="5" type="ORF">WJX75_002700</name>
</gene>
<dbReference type="Pfam" id="PF02866">
    <property type="entry name" value="Ldh_1_C"/>
    <property type="match status" value="1"/>
</dbReference>
<evidence type="ECO:0000259" key="4">
    <source>
        <dbReference type="Pfam" id="PF02866"/>
    </source>
</evidence>
<proteinExistence type="inferred from homology"/>
<evidence type="ECO:0000313" key="5">
    <source>
        <dbReference type="EMBL" id="KAK9906485.1"/>
    </source>
</evidence>
<dbReference type="Proteomes" id="UP001491310">
    <property type="component" value="Unassembled WGS sequence"/>
</dbReference>
<evidence type="ECO:0000256" key="2">
    <source>
        <dbReference type="ARBA" id="ARBA00023002"/>
    </source>
</evidence>
<dbReference type="InterPro" id="IPR015955">
    <property type="entry name" value="Lactate_DH/Glyco_Ohase_4_C"/>
</dbReference>
<dbReference type="InterPro" id="IPR022383">
    <property type="entry name" value="Lactate/malate_DH_C"/>
</dbReference>
<dbReference type="InterPro" id="IPR011273">
    <property type="entry name" value="Malate_DH_NADP-dep_pln"/>
</dbReference>
<sequence>MKTHSVRHHESGRQLLILGCQGRPSCRTKFKTFFPILRLKTTASNISAVTATVASSIGAESYGVFKLSYDVRNEDQELLQKVWKRTIRVAISGAAGNISSHLLFMLASGGVFGMDQPVSFQLLGSERSRLKLEGVAMELEDSLYPLLREVRIGTDSRVMFRDADWVILLGAHPRTPGMTRAELLDINGQIFQEQGRALDEVASVDCKVLVVGNPCNTNALICMENAPRLPRANFHALMRLDENRAKCQLALRAGRFYTSLSRVAVWGNHSTTQVPDFLNARIAGVPAVDVIGDEGWFREEFTPTVANRGGAITERCRRSSAASTAVSIADALKSLVTPTPEGDCFSSAVCTDGNPYGIAEGLIFSMPCQSRADGRYEVVDNFMIDEWLDEKIMASEEELLKERACVSHLIPNAPPAACEITQDTMLPGEI</sequence>
<name>A0ABR2YJ24_9CHLO</name>
<evidence type="ECO:0000313" key="6">
    <source>
        <dbReference type="Proteomes" id="UP001491310"/>
    </source>
</evidence>
<dbReference type="InterPro" id="IPR001236">
    <property type="entry name" value="Lactate/malate_DH_N"/>
</dbReference>
<dbReference type="EMBL" id="JALJOT010000010">
    <property type="protein sequence ID" value="KAK9906485.1"/>
    <property type="molecule type" value="Genomic_DNA"/>
</dbReference>
<comment type="caution">
    <text evidence="5">The sequence shown here is derived from an EMBL/GenBank/DDBJ whole genome shotgun (WGS) entry which is preliminary data.</text>
</comment>
<comment type="similarity">
    <text evidence="1">Belongs to the LDH/MDH superfamily. MDH type 2 family.</text>
</comment>
<dbReference type="Gene3D" id="3.40.50.720">
    <property type="entry name" value="NAD(P)-binding Rossmann-like Domain"/>
    <property type="match status" value="1"/>
</dbReference>
<dbReference type="NCBIfam" id="TIGR01757">
    <property type="entry name" value="Malate-DH_plant"/>
    <property type="match status" value="1"/>
</dbReference>
<dbReference type="Pfam" id="PF00056">
    <property type="entry name" value="Ldh_1_N"/>
    <property type="match status" value="1"/>
</dbReference>
<dbReference type="PANTHER" id="PTHR23382">
    <property type="entry name" value="MALATE DEHYDROGENASE"/>
    <property type="match status" value="1"/>
</dbReference>
<keyword evidence="2" id="KW-0560">Oxidoreductase</keyword>
<accession>A0ABR2YJ24</accession>